<evidence type="ECO:0000256" key="11">
    <source>
        <dbReference type="ARBA" id="ARBA00069173"/>
    </source>
</evidence>
<evidence type="ECO:0000259" key="13">
    <source>
        <dbReference type="Pfam" id="PF01729"/>
    </source>
</evidence>
<dbReference type="FunFam" id="3.20.20.70:FF:000030">
    <property type="entry name" value="Nicotinate-nucleotide pyrophosphorylase, carboxylating"/>
    <property type="match status" value="1"/>
</dbReference>
<keyword evidence="8 12" id="KW-0808">Transferase</keyword>
<proteinExistence type="inferred from homology"/>
<evidence type="ECO:0000256" key="12">
    <source>
        <dbReference type="PIRNR" id="PIRNR006250"/>
    </source>
</evidence>
<dbReference type="Gene3D" id="3.20.20.70">
    <property type="entry name" value="Aldolase class I"/>
    <property type="match status" value="1"/>
</dbReference>
<evidence type="ECO:0000256" key="5">
    <source>
        <dbReference type="ARBA" id="ARBA00011944"/>
    </source>
</evidence>
<comment type="catalytic activity">
    <reaction evidence="10">
        <text>nicotinate beta-D-ribonucleotide + CO2 + diphosphate = quinolinate + 5-phospho-alpha-D-ribose 1-diphosphate + 2 H(+)</text>
        <dbReference type="Rhea" id="RHEA:12733"/>
        <dbReference type="ChEBI" id="CHEBI:15378"/>
        <dbReference type="ChEBI" id="CHEBI:16526"/>
        <dbReference type="ChEBI" id="CHEBI:29959"/>
        <dbReference type="ChEBI" id="CHEBI:33019"/>
        <dbReference type="ChEBI" id="CHEBI:57502"/>
        <dbReference type="ChEBI" id="CHEBI:58017"/>
        <dbReference type="EC" id="2.4.2.19"/>
    </reaction>
</comment>
<evidence type="ECO:0000256" key="6">
    <source>
        <dbReference type="ARBA" id="ARBA00022642"/>
    </source>
</evidence>
<protein>
    <recommendedName>
        <fullName evidence="11">Probable nicotinate-nucleotide pyrophosphorylase [carboxylating]</fullName>
        <ecNumber evidence="5">2.4.2.19</ecNumber>
    </recommendedName>
    <alternativeName>
        <fullName evidence="9">Quinolinate phosphoribosyltransferase [decarboxylating]</fullName>
    </alternativeName>
</protein>
<dbReference type="SUPFAM" id="SSF54675">
    <property type="entry name" value="Nicotinate/Quinolinate PRTase N-terminal domain-like"/>
    <property type="match status" value="1"/>
</dbReference>
<feature type="domain" description="Quinolinate phosphoribosyl transferase C-terminal" evidence="13">
    <location>
        <begin position="116"/>
        <end position="281"/>
    </location>
</feature>
<gene>
    <name evidence="15" type="primary">nadC</name>
    <name evidence="15" type="ORF">OQ273_11765</name>
</gene>
<comment type="caution">
    <text evidence="15">The sequence shown here is derived from an EMBL/GenBank/DDBJ whole genome shotgun (WGS) entry which is preliminary data.</text>
</comment>
<dbReference type="GO" id="GO:0034213">
    <property type="term" value="P:quinolinate catabolic process"/>
    <property type="evidence" value="ECO:0007669"/>
    <property type="project" value="TreeGrafter"/>
</dbReference>
<dbReference type="Proteomes" id="UP001151234">
    <property type="component" value="Unassembled WGS sequence"/>
</dbReference>
<evidence type="ECO:0000256" key="4">
    <source>
        <dbReference type="ARBA" id="ARBA00011218"/>
    </source>
</evidence>
<dbReference type="InterPro" id="IPR022412">
    <property type="entry name" value="Quinolinate_PRibosylTrfase_N"/>
</dbReference>
<sequence length="285" mass="29649">MNNALSLSSLHIERSVRNALEEDFGRAGDITSKATISQDVRASTVIAARESGIVAGLPLAAHAFKAMDSGASVELKFDDGDTVEAGATIAKIEGNARALLGAERVALNFLMHLSGVATLTSHYAKAIAHTKARVCCTRKTLPGLRVLEKYAVRCGGGVNHRFGLDDAVLIKDNHIAVSGGVGQAIRAAKAHNGHMVRIEVEVDTLDQLAEALEAGPDAVLLDNMPPAILAQAVEMNAGRAVLEASGGIDLTTIAAVAETGVDYISTSRITMAAPALDFGLDIHIG</sequence>
<evidence type="ECO:0000256" key="3">
    <source>
        <dbReference type="ARBA" id="ARBA00009400"/>
    </source>
</evidence>
<dbReference type="PIRSF" id="PIRSF006250">
    <property type="entry name" value="NadC_ModD"/>
    <property type="match status" value="1"/>
</dbReference>
<dbReference type="GO" id="GO:0005737">
    <property type="term" value="C:cytoplasm"/>
    <property type="evidence" value="ECO:0007669"/>
    <property type="project" value="TreeGrafter"/>
</dbReference>
<dbReference type="EMBL" id="JAPJZI010000001">
    <property type="protein sequence ID" value="MDA5399251.1"/>
    <property type="molecule type" value="Genomic_DNA"/>
</dbReference>
<dbReference type="Pfam" id="PF02749">
    <property type="entry name" value="QRPTase_N"/>
    <property type="match status" value="1"/>
</dbReference>
<organism evidence="15 16">
    <name type="scientific">Hoeflea prorocentri</name>
    <dbReference type="NCBI Taxonomy" id="1922333"/>
    <lineage>
        <taxon>Bacteria</taxon>
        <taxon>Pseudomonadati</taxon>
        <taxon>Pseudomonadota</taxon>
        <taxon>Alphaproteobacteria</taxon>
        <taxon>Hyphomicrobiales</taxon>
        <taxon>Rhizobiaceae</taxon>
        <taxon>Hoeflea</taxon>
    </lineage>
</organism>
<accession>A0A9X3ZI36</accession>
<dbReference type="CDD" id="cd01572">
    <property type="entry name" value="QPRTase"/>
    <property type="match status" value="1"/>
</dbReference>
<dbReference type="FunFam" id="3.90.1170.20:FF:000001">
    <property type="entry name" value="Nicotinate-nucleotide diphosphorylase (Carboxylating)"/>
    <property type="match status" value="1"/>
</dbReference>
<dbReference type="InterPro" id="IPR004393">
    <property type="entry name" value="NadC"/>
</dbReference>
<dbReference type="InterPro" id="IPR013785">
    <property type="entry name" value="Aldolase_TIM"/>
</dbReference>
<comment type="function">
    <text evidence="1">Involved in the catabolism of quinolinic acid (QA).</text>
</comment>
<dbReference type="InterPro" id="IPR037128">
    <property type="entry name" value="Quinolinate_PRibosylTase_N_sf"/>
</dbReference>
<dbReference type="NCBIfam" id="TIGR00078">
    <property type="entry name" value="nadC"/>
    <property type="match status" value="1"/>
</dbReference>
<dbReference type="RefSeq" id="WP_267990694.1">
    <property type="nucleotide sequence ID" value="NZ_JAPJZI010000001.1"/>
</dbReference>
<dbReference type="GO" id="GO:0004514">
    <property type="term" value="F:nicotinate-nucleotide diphosphorylase (carboxylating) activity"/>
    <property type="evidence" value="ECO:0007669"/>
    <property type="project" value="UniProtKB-EC"/>
</dbReference>
<dbReference type="Pfam" id="PF01729">
    <property type="entry name" value="QRPTase_C"/>
    <property type="match status" value="1"/>
</dbReference>
<dbReference type="EC" id="2.4.2.19" evidence="5"/>
<evidence type="ECO:0000259" key="14">
    <source>
        <dbReference type="Pfam" id="PF02749"/>
    </source>
</evidence>
<dbReference type="PANTHER" id="PTHR32179">
    <property type="entry name" value="NICOTINATE-NUCLEOTIDE PYROPHOSPHORYLASE [CARBOXYLATING]"/>
    <property type="match status" value="1"/>
</dbReference>
<keyword evidence="6" id="KW-0662">Pyridine nucleotide biosynthesis</keyword>
<dbReference type="InterPro" id="IPR036068">
    <property type="entry name" value="Nicotinate_pribotase-like_C"/>
</dbReference>
<dbReference type="Gene3D" id="3.90.1170.20">
    <property type="entry name" value="Quinolinate phosphoribosyl transferase, N-terminal domain"/>
    <property type="match status" value="1"/>
</dbReference>
<feature type="domain" description="Quinolinate phosphoribosyl transferase N-terminal" evidence="14">
    <location>
        <begin position="29"/>
        <end position="114"/>
    </location>
</feature>
<comment type="similarity">
    <text evidence="3 12">Belongs to the NadC/ModD family.</text>
</comment>
<evidence type="ECO:0000256" key="9">
    <source>
        <dbReference type="ARBA" id="ARBA00033102"/>
    </source>
</evidence>
<dbReference type="GO" id="GO:0009435">
    <property type="term" value="P:NAD+ biosynthetic process"/>
    <property type="evidence" value="ECO:0007669"/>
    <property type="project" value="InterPro"/>
</dbReference>
<reference evidence="15" key="1">
    <citation type="submission" date="2022-11" db="EMBL/GenBank/DDBJ databases">
        <title>Draft genome sequence of Hoeflea poritis E7-10 and Hoeflea prorocentri PM5-8, separated from scleractinian coral Porites lutea and marine dinoflagellate.</title>
        <authorList>
            <person name="Zhang G."/>
            <person name="Wei Q."/>
            <person name="Cai L."/>
        </authorList>
    </citation>
    <scope>NUCLEOTIDE SEQUENCE</scope>
    <source>
        <strain evidence="15">PM5-8</strain>
    </source>
</reference>
<keyword evidence="16" id="KW-1185">Reference proteome</keyword>
<evidence type="ECO:0000313" key="15">
    <source>
        <dbReference type="EMBL" id="MDA5399251.1"/>
    </source>
</evidence>
<keyword evidence="7 12" id="KW-0328">Glycosyltransferase</keyword>
<evidence type="ECO:0000256" key="2">
    <source>
        <dbReference type="ARBA" id="ARBA00004893"/>
    </source>
</evidence>
<name>A0A9X3ZI36_9HYPH</name>
<dbReference type="SUPFAM" id="SSF51690">
    <property type="entry name" value="Nicotinate/Quinolinate PRTase C-terminal domain-like"/>
    <property type="match status" value="1"/>
</dbReference>
<evidence type="ECO:0000256" key="7">
    <source>
        <dbReference type="ARBA" id="ARBA00022676"/>
    </source>
</evidence>
<dbReference type="PANTHER" id="PTHR32179:SF3">
    <property type="entry name" value="NICOTINATE-NUCLEOTIDE PYROPHOSPHORYLASE [CARBOXYLATING]"/>
    <property type="match status" value="1"/>
</dbReference>
<evidence type="ECO:0000313" key="16">
    <source>
        <dbReference type="Proteomes" id="UP001151234"/>
    </source>
</evidence>
<dbReference type="InterPro" id="IPR002638">
    <property type="entry name" value="Quinolinate_PRibosylTrfase_C"/>
</dbReference>
<evidence type="ECO:0000256" key="8">
    <source>
        <dbReference type="ARBA" id="ARBA00022679"/>
    </source>
</evidence>
<comment type="pathway">
    <text evidence="2">Cofactor biosynthesis; NAD(+) biosynthesis; nicotinate D-ribonucleotide from quinolinate: step 1/1.</text>
</comment>
<evidence type="ECO:0000256" key="10">
    <source>
        <dbReference type="ARBA" id="ARBA00047445"/>
    </source>
</evidence>
<comment type="subunit">
    <text evidence="4">Hexamer formed by 3 homodimers.</text>
</comment>
<evidence type="ECO:0000256" key="1">
    <source>
        <dbReference type="ARBA" id="ARBA00003237"/>
    </source>
</evidence>
<dbReference type="AlphaFoldDB" id="A0A9X3ZI36"/>
<dbReference type="InterPro" id="IPR027277">
    <property type="entry name" value="NadC/ModD"/>
</dbReference>